<evidence type="ECO:0000256" key="4">
    <source>
        <dbReference type="ARBA" id="ARBA00022679"/>
    </source>
</evidence>
<evidence type="ECO:0000256" key="3">
    <source>
        <dbReference type="ARBA" id="ARBA00022643"/>
    </source>
</evidence>
<evidence type="ECO:0000256" key="2">
    <source>
        <dbReference type="ARBA" id="ARBA00022630"/>
    </source>
</evidence>
<dbReference type="Proteomes" id="UP001056209">
    <property type="component" value="Chromosome"/>
</dbReference>
<feature type="binding site" evidence="5">
    <location>
        <position position="157"/>
    </location>
    <ligand>
        <name>dimethylallyl phosphate</name>
        <dbReference type="ChEBI" id="CHEBI:88052"/>
    </ligand>
</feature>
<comment type="similarity">
    <text evidence="5">Belongs to the UbiX/PAD1 family.</text>
</comment>
<evidence type="ECO:0000256" key="1">
    <source>
        <dbReference type="ARBA" id="ARBA00022602"/>
    </source>
</evidence>
<evidence type="ECO:0000259" key="6">
    <source>
        <dbReference type="Pfam" id="PF02441"/>
    </source>
</evidence>
<feature type="binding site" evidence="5">
    <location>
        <begin position="13"/>
        <end position="15"/>
    </location>
    <ligand>
        <name>FMN</name>
        <dbReference type="ChEBI" id="CHEBI:58210"/>
    </ligand>
</feature>
<comment type="catalytic activity">
    <reaction evidence="5">
        <text>dimethylallyl phosphate + FMNH2 = prenylated FMNH2 + phosphate</text>
        <dbReference type="Rhea" id="RHEA:37743"/>
        <dbReference type="ChEBI" id="CHEBI:43474"/>
        <dbReference type="ChEBI" id="CHEBI:57618"/>
        <dbReference type="ChEBI" id="CHEBI:87467"/>
        <dbReference type="ChEBI" id="CHEBI:88052"/>
        <dbReference type="EC" id="2.5.1.129"/>
    </reaction>
</comment>
<dbReference type="InterPro" id="IPR003382">
    <property type="entry name" value="Flavoprotein"/>
</dbReference>
<dbReference type="Pfam" id="PF02441">
    <property type="entry name" value="Flavoprotein"/>
    <property type="match status" value="1"/>
</dbReference>
<protein>
    <recommendedName>
        <fullName evidence="5">Flavin prenyltransferase UbiX</fullName>
        <ecNumber evidence="5">2.5.1.129</ecNumber>
    </recommendedName>
</protein>
<keyword evidence="4 5" id="KW-0808">Transferase</keyword>
<accession>A0A9Q8X0F5</accession>
<evidence type="ECO:0000313" key="7">
    <source>
        <dbReference type="EMBL" id="URJ28447.1"/>
    </source>
</evidence>
<keyword evidence="2 5" id="KW-0285">Flavoprotein</keyword>
<feature type="binding site" evidence="5">
    <location>
        <position position="173"/>
    </location>
    <ligand>
        <name>dimethylallyl phosphate</name>
        <dbReference type="ChEBI" id="CHEBI:88052"/>
    </ligand>
</feature>
<dbReference type="NCBIfam" id="NF004685">
    <property type="entry name" value="PRK06029.1"/>
    <property type="match status" value="1"/>
</dbReference>
<gene>
    <name evidence="5" type="primary">ubiX</name>
    <name evidence="7" type="ORF">M9393_01325</name>
</gene>
<dbReference type="GO" id="GO:0106141">
    <property type="term" value="F:flavin prenyltransferase activity"/>
    <property type="evidence" value="ECO:0007669"/>
    <property type="project" value="UniProtKB-EC"/>
</dbReference>
<evidence type="ECO:0000256" key="5">
    <source>
        <dbReference type="HAMAP-Rule" id="MF_01984"/>
    </source>
</evidence>
<dbReference type="InterPro" id="IPR004507">
    <property type="entry name" value="UbiX-like"/>
</dbReference>
<dbReference type="SUPFAM" id="SSF52507">
    <property type="entry name" value="Homo-oligomeric flavin-containing Cys decarboxylases, HFCD"/>
    <property type="match status" value="1"/>
</dbReference>
<dbReference type="AlphaFoldDB" id="A0A9Q8X0F5"/>
<evidence type="ECO:0000313" key="8">
    <source>
        <dbReference type="Proteomes" id="UP001056209"/>
    </source>
</evidence>
<comment type="caution">
    <text evidence="5">Lacks conserved residue(s) required for the propagation of feature annotation.</text>
</comment>
<name>A0A9Q8X0F5_9ENTR</name>
<dbReference type="InterPro" id="IPR036551">
    <property type="entry name" value="Flavin_trans-like"/>
</dbReference>
<dbReference type="EMBL" id="CP097753">
    <property type="protein sequence ID" value="URJ28447.1"/>
    <property type="molecule type" value="Genomic_DNA"/>
</dbReference>
<dbReference type="Gene3D" id="3.40.50.1950">
    <property type="entry name" value="Flavin prenyltransferase-like"/>
    <property type="match status" value="1"/>
</dbReference>
<dbReference type="EC" id="2.5.1.129" evidence="5"/>
<keyword evidence="1 5" id="KW-0637">Prenyltransferase</keyword>
<feature type="binding site" evidence="5">
    <location>
        <position position="127"/>
    </location>
    <ligand>
        <name>FMN</name>
        <dbReference type="ChEBI" id="CHEBI:58210"/>
    </ligand>
</feature>
<keyword evidence="3 5" id="KW-0288">FMN</keyword>
<organism evidence="7 8">
    <name type="scientific">Candidatus Blochmannia vicinus</name>
    <name type="common">nom. nud.</name>
    <dbReference type="NCBI Taxonomy" id="251540"/>
    <lineage>
        <taxon>Bacteria</taxon>
        <taxon>Pseudomonadati</taxon>
        <taxon>Pseudomonadota</taxon>
        <taxon>Gammaproteobacteria</taxon>
        <taxon>Enterobacterales</taxon>
        <taxon>Enterobacteriaceae</taxon>
        <taxon>ant endosymbionts</taxon>
        <taxon>Candidatus Blochmanniella</taxon>
    </lineage>
</organism>
<feature type="binding site" evidence="5">
    <location>
        <begin position="92"/>
        <end position="95"/>
    </location>
    <ligand>
        <name>FMN</name>
        <dbReference type="ChEBI" id="CHEBI:58210"/>
    </ligand>
</feature>
<comment type="function">
    <text evidence="5">Flavin prenyltransferase that catalyzes the synthesis of the prenylated FMN cofactor (prenyl-FMN) for 4-hydroxy-3-polyprenylbenzoic acid decarboxylase UbiD. The prenyltransferase is metal-independent and links a dimethylallyl moiety from dimethylallyl monophosphate (DMAP) to the flavin N5 and C6 atoms of FMN.</text>
</comment>
<feature type="binding site" evidence="5">
    <location>
        <position position="41"/>
    </location>
    <ligand>
        <name>FMN</name>
        <dbReference type="ChEBI" id="CHEBI:58210"/>
    </ligand>
</feature>
<proteinExistence type="inferred from homology"/>
<sequence length="193" mass="21084">MQQQLRLVVGISGASGGVYGIRALTILKKCNLNVESHLIVTRNALITLQQELKMNKQAIYELADVVHSPQDMGASVASGSYPTLGMLIAPCSIKTMSEISSGVTSSLIGRVADVTLKEKRRLVLMIRETPLHLGHLRTMVKLTEFGAVIMPPVPAYYVHPKTIDDVVFYTVVRSLNLFGINANTSSIWLGINH</sequence>
<feature type="domain" description="Flavoprotein" evidence="6">
    <location>
        <begin position="6"/>
        <end position="169"/>
    </location>
</feature>
<reference evidence="7" key="1">
    <citation type="submission" date="2022-05" db="EMBL/GenBank/DDBJ databases">
        <title>Impact of host demography and evolutionary history on endosymbiont molecular evolution: a test in carpenter ants (Genus Camponotus) and their Blochmannia endosymbionts.</title>
        <authorList>
            <person name="Manthey J.D."/>
            <person name="Giron J.C."/>
            <person name="Hruska J.P."/>
        </authorList>
    </citation>
    <scope>NUCLEOTIDE SEQUENCE</scope>
    <source>
        <strain evidence="7">C-039</strain>
    </source>
</reference>
<dbReference type="HAMAP" id="MF_01984">
    <property type="entry name" value="ubiX_pad"/>
    <property type="match status" value="1"/>
</dbReference>
<dbReference type="RefSeq" id="WP_250248903.1">
    <property type="nucleotide sequence ID" value="NZ_CP097753.1"/>
</dbReference>
<dbReference type="NCBIfam" id="TIGR00421">
    <property type="entry name" value="ubiX_pad"/>
    <property type="match status" value="1"/>
</dbReference>